<dbReference type="Proteomes" id="UP000058114">
    <property type="component" value="Chromosome"/>
</dbReference>
<organism evidence="1 2">
    <name type="scientific">Aeromonas schubertii</name>
    <dbReference type="NCBI Taxonomy" id="652"/>
    <lineage>
        <taxon>Bacteria</taxon>
        <taxon>Pseudomonadati</taxon>
        <taxon>Pseudomonadota</taxon>
        <taxon>Gammaproteobacteria</taxon>
        <taxon>Aeromonadales</taxon>
        <taxon>Aeromonadaceae</taxon>
        <taxon>Aeromonas</taxon>
    </lineage>
</organism>
<sequence>MLLDTSPCVQRLLSGALGKGLRVFEPSAFVLEHLLPRLELTPIDETVMLHITCSSRRMGLGDTMLALARACAREVVVPEHIQCCGFAGDKGLMTPELNAAALASLPAQVPSDCRQGFSNSRTCEMGLSQHAGIPYHSILYLVDQAAR</sequence>
<reference evidence="2" key="1">
    <citation type="submission" date="2015-10" db="EMBL/GenBank/DDBJ databases">
        <title>Complete Genome Sequence of Aeromonas schubertii strain WL1483.</title>
        <authorList>
            <person name="Liu L."/>
        </authorList>
    </citation>
    <scope>NUCLEOTIDE SEQUENCE [LARGE SCALE GENOMIC DNA]</scope>
    <source>
        <strain evidence="2">WL1483</strain>
    </source>
</reference>
<reference evidence="1 2" key="2">
    <citation type="journal article" date="2016" name="Genome Announc.">
        <title>Complete Genome Sequence of the Highly Virulent Aeromonas schubertii Strain WL1483, Isolated from Diseased Snakehead Fish (Channa argus) in China.</title>
        <authorList>
            <person name="Liu L."/>
            <person name="Li N."/>
            <person name="Zhang D."/>
            <person name="Fu X."/>
            <person name="Shi C."/>
            <person name="Lin Q."/>
            <person name="Hao G."/>
        </authorList>
    </citation>
    <scope>NUCLEOTIDE SEQUENCE [LARGE SCALE GENOMIC DNA]</scope>
    <source>
        <strain evidence="1 2">WL1483</strain>
    </source>
</reference>
<dbReference type="PATRIC" id="fig|652.5.peg.3243"/>
<evidence type="ECO:0000313" key="1">
    <source>
        <dbReference type="EMBL" id="ALP42790.1"/>
    </source>
</evidence>
<protein>
    <submittedName>
        <fullName evidence="1">Uncharacterized protein</fullName>
    </submittedName>
</protein>
<name>A0A0S2SM96_9GAMM</name>
<proteinExistence type="predicted"/>
<dbReference type="AlphaFoldDB" id="A0A0S2SM96"/>
<evidence type="ECO:0000313" key="2">
    <source>
        <dbReference type="Proteomes" id="UP000058114"/>
    </source>
</evidence>
<accession>A0A0S2SM96</accession>
<dbReference type="EMBL" id="CP013067">
    <property type="protein sequence ID" value="ALP42790.1"/>
    <property type="molecule type" value="Genomic_DNA"/>
</dbReference>
<gene>
    <name evidence="1" type="ORF">WL1483_3371</name>
</gene>
<dbReference type="KEGG" id="asr:WL1483_3371"/>